<evidence type="ECO:0000313" key="5">
    <source>
        <dbReference type="Proteomes" id="UP000182740"/>
    </source>
</evidence>
<gene>
    <name evidence="4" type="ORF">SAMN04489730_8502</name>
</gene>
<evidence type="ECO:0000256" key="1">
    <source>
        <dbReference type="ARBA" id="ARBA00006484"/>
    </source>
</evidence>
<dbReference type="Gene3D" id="3.40.50.720">
    <property type="entry name" value="NAD(P)-binding Rossmann-like Domain"/>
    <property type="match status" value="1"/>
</dbReference>
<proteinExistence type="inferred from homology"/>
<dbReference type="GO" id="GO:0016020">
    <property type="term" value="C:membrane"/>
    <property type="evidence" value="ECO:0007669"/>
    <property type="project" value="TreeGrafter"/>
</dbReference>
<dbReference type="PROSITE" id="PS00061">
    <property type="entry name" value="ADH_SHORT"/>
    <property type="match status" value="1"/>
</dbReference>
<dbReference type="GO" id="GO:0016491">
    <property type="term" value="F:oxidoreductase activity"/>
    <property type="evidence" value="ECO:0007669"/>
    <property type="project" value="UniProtKB-KW"/>
</dbReference>
<dbReference type="Pfam" id="PF00106">
    <property type="entry name" value="adh_short"/>
    <property type="match status" value="1"/>
</dbReference>
<dbReference type="PANTHER" id="PTHR44196:SF1">
    <property type="entry name" value="DEHYDROGENASE_REDUCTASE SDR FAMILY MEMBER 7B"/>
    <property type="match status" value="1"/>
</dbReference>
<evidence type="ECO:0000313" key="4">
    <source>
        <dbReference type="EMBL" id="SFW92262.1"/>
    </source>
</evidence>
<name>A0A1K1T6Z0_9PSEU</name>
<dbReference type="InterPro" id="IPR020904">
    <property type="entry name" value="Sc_DH/Rdtase_CS"/>
</dbReference>
<dbReference type="EMBL" id="FPJG01000006">
    <property type="protein sequence ID" value="SFW92262.1"/>
    <property type="molecule type" value="Genomic_DNA"/>
</dbReference>
<evidence type="ECO:0000256" key="3">
    <source>
        <dbReference type="RuleBase" id="RU000363"/>
    </source>
</evidence>
<dbReference type="RefSeq" id="WP_072481502.1">
    <property type="nucleotide sequence ID" value="NZ_FPJG01000006.1"/>
</dbReference>
<dbReference type="NCBIfam" id="NF006119">
    <property type="entry name" value="PRK08264.1-5"/>
    <property type="match status" value="1"/>
</dbReference>
<dbReference type="PRINTS" id="PR00081">
    <property type="entry name" value="GDHRDH"/>
</dbReference>
<dbReference type="PRINTS" id="PR00080">
    <property type="entry name" value="SDRFAMILY"/>
</dbReference>
<dbReference type="STRING" id="546364.SAMN04489730_8502"/>
<comment type="similarity">
    <text evidence="1 3">Belongs to the short-chain dehydrogenases/reductases (SDR) family.</text>
</comment>
<dbReference type="SUPFAM" id="SSF51735">
    <property type="entry name" value="NAD(P)-binding Rossmann-fold domains"/>
    <property type="match status" value="1"/>
</dbReference>
<sequence length="234" mass="24054">MEITGAVALVTGANRGLGRQLAAALLERGAAKVYAAARNPESVDLPGVVPLRLDVTDPASIREAAKAAGDVTLLVNNAGSSTGASLLDGPLDDIKLEMDTHYFGTLAVTREFAPILERNGGGAVLNVLSVLSWTTAPPVAAYSAAKAAAWSLTNALRLELASQKTQVTALHVGYMDTGMAKHVDGPKNDPKLVAGAALDGVEQGRFEVLADDVSRKVRAGLSGDLAGLYPSLAS</sequence>
<reference evidence="5" key="1">
    <citation type="submission" date="2016-11" db="EMBL/GenBank/DDBJ databases">
        <authorList>
            <person name="Varghese N."/>
            <person name="Submissions S."/>
        </authorList>
    </citation>
    <scope>NUCLEOTIDE SEQUENCE [LARGE SCALE GENOMIC DNA]</scope>
    <source>
        <strain evidence="5">DSM 44671</strain>
    </source>
</reference>
<dbReference type="Proteomes" id="UP000182740">
    <property type="component" value="Unassembled WGS sequence"/>
</dbReference>
<keyword evidence="2" id="KW-0560">Oxidoreductase</keyword>
<keyword evidence="5" id="KW-1185">Reference proteome</keyword>
<dbReference type="InterPro" id="IPR002347">
    <property type="entry name" value="SDR_fam"/>
</dbReference>
<evidence type="ECO:0000256" key="2">
    <source>
        <dbReference type="ARBA" id="ARBA00023002"/>
    </source>
</evidence>
<organism evidence="4 5">
    <name type="scientific">Amycolatopsis australiensis</name>
    <dbReference type="NCBI Taxonomy" id="546364"/>
    <lineage>
        <taxon>Bacteria</taxon>
        <taxon>Bacillati</taxon>
        <taxon>Actinomycetota</taxon>
        <taxon>Actinomycetes</taxon>
        <taxon>Pseudonocardiales</taxon>
        <taxon>Pseudonocardiaceae</taxon>
        <taxon>Amycolatopsis</taxon>
    </lineage>
</organism>
<dbReference type="AlphaFoldDB" id="A0A1K1T6Z0"/>
<protein>
    <submittedName>
        <fullName evidence="4">Short-chain dehydrogenase</fullName>
    </submittedName>
</protein>
<dbReference type="InterPro" id="IPR036291">
    <property type="entry name" value="NAD(P)-bd_dom_sf"/>
</dbReference>
<dbReference type="PANTHER" id="PTHR44196">
    <property type="entry name" value="DEHYDROGENASE/REDUCTASE SDR FAMILY MEMBER 7B"/>
    <property type="match status" value="1"/>
</dbReference>
<dbReference type="OrthoDB" id="3212478at2"/>
<accession>A0A1K1T6Z0</accession>